<proteinExistence type="predicted"/>
<protein>
    <submittedName>
        <fullName evidence="1">Uncharacterized protein</fullName>
    </submittedName>
</protein>
<dbReference type="Proteomes" id="UP000499080">
    <property type="component" value="Unassembled WGS sequence"/>
</dbReference>
<gene>
    <name evidence="1" type="ORF">AVEN_46064_1</name>
</gene>
<keyword evidence="2" id="KW-1185">Reference proteome</keyword>
<accession>A0A4Y2R5B0</accession>
<evidence type="ECO:0000313" key="1">
    <source>
        <dbReference type="EMBL" id="GBN70858.1"/>
    </source>
</evidence>
<evidence type="ECO:0000313" key="2">
    <source>
        <dbReference type="Proteomes" id="UP000499080"/>
    </source>
</evidence>
<dbReference type="AlphaFoldDB" id="A0A4Y2R5B0"/>
<dbReference type="EMBL" id="BGPR01015856">
    <property type="protein sequence ID" value="GBN70858.1"/>
    <property type="molecule type" value="Genomic_DNA"/>
</dbReference>
<organism evidence="1 2">
    <name type="scientific">Araneus ventricosus</name>
    <name type="common">Orbweaver spider</name>
    <name type="synonym">Epeira ventricosa</name>
    <dbReference type="NCBI Taxonomy" id="182803"/>
    <lineage>
        <taxon>Eukaryota</taxon>
        <taxon>Metazoa</taxon>
        <taxon>Ecdysozoa</taxon>
        <taxon>Arthropoda</taxon>
        <taxon>Chelicerata</taxon>
        <taxon>Arachnida</taxon>
        <taxon>Araneae</taxon>
        <taxon>Araneomorphae</taxon>
        <taxon>Entelegynae</taxon>
        <taxon>Araneoidea</taxon>
        <taxon>Araneidae</taxon>
        <taxon>Araneus</taxon>
    </lineage>
</organism>
<dbReference type="OrthoDB" id="10053386at2759"/>
<comment type="caution">
    <text evidence="1">The sequence shown here is derived from an EMBL/GenBank/DDBJ whole genome shotgun (WGS) entry which is preliminary data.</text>
</comment>
<sequence length="76" mass="8673">MLFAMICGFGEVEDVPDLWGAASSFTLDFVHRYSEQTGPHFMHLQILRLLTSTTISPKTASTGCRFACRVFWRERT</sequence>
<name>A0A4Y2R5B0_ARAVE</name>
<reference evidence="1 2" key="1">
    <citation type="journal article" date="2019" name="Sci. Rep.">
        <title>Orb-weaving spider Araneus ventricosus genome elucidates the spidroin gene catalogue.</title>
        <authorList>
            <person name="Kono N."/>
            <person name="Nakamura H."/>
            <person name="Ohtoshi R."/>
            <person name="Moran D.A.P."/>
            <person name="Shinohara A."/>
            <person name="Yoshida Y."/>
            <person name="Fujiwara M."/>
            <person name="Mori M."/>
            <person name="Tomita M."/>
            <person name="Arakawa K."/>
        </authorList>
    </citation>
    <scope>NUCLEOTIDE SEQUENCE [LARGE SCALE GENOMIC DNA]</scope>
</reference>